<name>A0A7I4YHD5_HAECO</name>
<dbReference type="AlphaFoldDB" id="A0A7I4YHD5"/>
<sequence>MNGRPSCDDGKVTPDAAGRLRCGEIRDDHHHDDGQPPQKAFGRRTKNGPINPISRHDDLVAVMSDVDQRKKSECRSKSWTSLTEHGERPLQHSNYTTCEQGCKQSFGWPSFCS</sequence>
<evidence type="ECO:0000313" key="3">
    <source>
        <dbReference type="WBParaSite" id="HCON_00093780-00001"/>
    </source>
</evidence>
<dbReference type="WBParaSite" id="HCON_00093780-00001">
    <property type="protein sequence ID" value="HCON_00093780-00001"/>
    <property type="gene ID" value="HCON_00093780"/>
</dbReference>
<feature type="region of interest" description="Disordered" evidence="1">
    <location>
        <begin position="1"/>
        <end position="59"/>
    </location>
</feature>
<proteinExistence type="predicted"/>
<feature type="compositionally biased region" description="Basic and acidic residues" evidence="1">
    <location>
        <begin position="1"/>
        <end position="12"/>
    </location>
</feature>
<organism evidence="2 3">
    <name type="scientific">Haemonchus contortus</name>
    <name type="common">Barber pole worm</name>
    <dbReference type="NCBI Taxonomy" id="6289"/>
    <lineage>
        <taxon>Eukaryota</taxon>
        <taxon>Metazoa</taxon>
        <taxon>Ecdysozoa</taxon>
        <taxon>Nematoda</taxon>
        <taxon>Chromadorea</taxon>
        <taxon>Rhabditida</taxon>
        <taxon>Rhabditina</taxon>
        <taxon>Rhabditomorpha</taxon>
        <taxon>Strongyloidea</taxon>
        <taxon>Trichostrongylidae</taxon>
        <taxon>Haemonchus</taxon>
    </lineage>
</organism>
<evidence type="ECO:0000256" key="1">
    <source>
        <dbReference type="SAM" id="MobiDB-lite"/>
    </source>
</evidence>
<dbReference type="Proteomes" id="UP000025227">
    <property type="component" value="Unplaced"/>
</dbReference>
<reference evidence="3" key="1">
    <citation type="submission" date="2020-12" db="UniProtKB">
        <authorList>
            <consortium name="WormBaseParasite"/>
        </authorList>
    </citation>
    <scope>IDENTIFICATION</scope>
    <source>
        <strain evidence="3">MHco3</strain>
    </source>
</reference>
<protein>
    <submittedName>
        <fullName evidence="3">Uncharacterized protein</fullName>
    </submittedName>
</protein>
<keyword evidence="2" id="KW-1185">Reference proteome</keyword>
<evidence type="ECO:0000313" key="2">
    <source>
        <dbReference type="Proteomes" id="UP000025227"/>
    </source>
</evidence>
<accession>A0A7I4YHD5</accession>
<feature type="compositionally biased region" description="Basic and acidic residues" evidence="1">
    <location>
        <begin position="21"/>
        <end position="34"/>
    </location>
</feature>